<keyword evidence="1" id="KW-0472">Membrane</keyword>
<organism evidence="2 3">
    <name type="scientific">Dendrobium catenatum</name>
    <dbReference type="NCBI Taxonomy" id="906689"/>
    <lineage>
        <taxon>Eukaryota</taxon>
        <taxon>Viridiplantae</taxon>
        <taxon>Streptophyta</taxon>
        <taxon>Embryophyta</taxon>
        <taxon>Tracheophyta</taxon>
        <taxon>Spermatophyta</taxon>
        <taxon>Magnoliopsida</taxon>
        <taxon>Liliopsida</taxon>
        <taxon>Asparagales</taxon>
        <taxon>Orchidaceae</taxon>
        <taxon>Epidendroideae</taxon>
        <taxon>Malaxideae</taxon>
        <taxon>Dendrobiinae</taxon>
        <taxon>Dendrobium</taxon>
    </lineage>
</organism>
<evidence type="ECO:0000256" key="1">
    <source>
        <dbReference type="SAM" id="Phobius"/>
    </source>
</evidence>
<keyword evidence="3" id="KW-1185">Reference proteome</keyword>
<gene>
    <name evidence="2" type="ORF">MA16_Dca007725</name>
</gene>
<keyword evidence="1" id="KW-0812">Transmembrane</keyword>
<dbReference type="EMBL" id="KZ502144">
    <property type="protein sequence ID" value="PKU83054.1"/>
    <property type="molecule type" value="Genomic_DNA"/>
</dbReference>
<dbReference type="AlphaFoldDB" id="A0A2I0X553"/>
<evidence type="ECO:0000313" key="3">
    <source>
        <dbReference type="Proteomes" id="UP000233837"/>
    </source>
</evidence>
<reference evidence="2 3" key="2">
    <citation type="journal article" date="2017" name="Nature">
        <title>The Apostasia genome and the evolution of orchids.</title>
        <authorList>
            <person name="Zhang G.Q."/>
            <person name="Liu K.W."/>
            <person name="Li Z."/>
            <person name="Lohaus R."/>
            <person name="Hsiao Y.Y."/>
            <person name="Niu S.C."/>
            <person name="Wang J.Y."/>
            <person name="Lin Y.C."/>
            <person name="Xu Q."/>
            <person name="Chen L.J."/>
            <person name="Yoshida K."/>
            <person name="Fujiwara S."/>
            <person name="Wang Z.W."/>
            <person name="Zhang Y.Q."/>
            <person name="Mitsuda N."/>
            <person name="Wang M."/>
            <person name="Liu G.H."/>
            <person name="Pecoraro L."/>
            <person name="Huang H.X."/>
            <person name="Xiao X.J."/>
            <person name="Lin M."/>
            <person name="Wu X.Y."/>
            <person name="Wu W.L."/>
            <person name="Chen Y.Y."/>
            <person name="Chang S.B."/>
            <person name="Sakamoto S."/>
            <person name="Ohme-Takagi M."/>
            <person name="Yagi M."/>
            <person name="Zeng S.J."/>
            <person name="Shen C.Y."/>
            <person name="Yeh C.M."/>
            <person name="Luo Y.B."/>
            <person name="Tsai W.C."/>
            <person name="Van de Peer Y."/>
            <person name="Liu Z.J."/>
        </authorList>
    </citation>
    <scope>NUCLEOTIDE SEQUENCE [LARGE SCALE GENOMIC DNA]</scope>
    <source>
        <tissue evidence="2">The whole plant</tissue>
    </source>
</reference>
<keyword evidence="1" id="KW-1133">Transmembrane helix</keyword>
<name>A0A2I0X553_9ASPA</name>
<protein>
    <recommendedName>
        <fullName evidence="4">RING-type E3 ubiquitin transferase</fullName>
    </recommendedName>
</protein>
<evidence type="ECO:0000313" key="2">
    <source>
        <dbReference type="EMBL" id="PKU83054.1"/>
    </source>
</evidence>
<feature type="transmembrane region" description="Helical" evidence="1">
    <location>
        <begin position="73"/>
        <end position="93"/>
    </location>
</feature>
<evidence type="ECO:0008006" key="4">
    <source>
        <dbReference type="Google" id="ProtNLM"/>
    </source>
</evidence>
<dbReference type="STRING" id="906689.A0A2I0X553"/>
<reference evidence="2 3" key="1">
    <citation type="journal article" date="2016" name="Sci. Rep.">
        <title>The Dendrobium catenatum Lindl. genome sequence provides insights into polysaccharide synthase, floral development and adaptive evolution.</title>
        <authorList>
            <person name="Zhang G.Q."/>
            <person name="Xu Q."/>
            <person name="Bian C."/>
            <person name="Tsai W.C."/>
            <person name="Yeh C.M."/>
            <person name="Liu K.W."/>
            <person name="Yoshida K."/>
            <person name="Zhang L.S."/>
            <person name="Chang S.B."/>
            <person name="Chen F."/>
            <person name="Shi Y."/>
            <person name="Su Y.Y."/>
            <person name="Zhang Y.Q."/>
            <person name="Chen L.J."/>
            <person name="Yin Y."/>
            <person name="Lin M."/>
            <person name="Huang H."/>
            <person name="Deng H."/>
            <person name="Wang Z.W."/>
            <person name="Zhu S.L."/>
            <person name="Zhao X."/>
            <person name="Deng C."/>
            <person name="Niu S.C."/>
            <person name="Huang J."/>
            <person name="Wang M."/>
            <person name="Liu G.H."/>
            <person name="Yang H.J."/>
            <person name="Xiao X.J."/>
            <person name="Hsiao Y.Y."/>
            <person name="Wu W.L."/>
            <person name="Chen Y.Y."/>
            <person name="Mitsuda N."/>
            <person name="Ohme-Takagi M."/>
            <person name="Luo Y.B."/>
            <person name="Van de Peer Y."/>
            <person name="Liu Z.J."/>
        </authorList>
    </citation>
    <scope>NUCLEOTIDE SEQUENCE [LARGE SCALE GENOMIC DNA]</scope>
    <source>
        <tissue evidence="2">The whole plant</tissue>
    </source>
</reference>
<proteinExistence type="predicted"/>
<accession>A0A2I0X553</accession>
<dbReference type="Proteomes" id="UP000233837">
    <property type="component" value="Unassembled WGS sequence"/>
</dbReference>
<sequence length="98" mass="10882">MPPSQREAHVLVKDVKKRRDEVALSAKCKDGDPPIQIVPTILYVLSPIDILPEDTLIISHTGVFGLVGFIDDLLILLIAFLHLAALYRSILLYRHGGQ</sequence>